<dbReference type="InterPro" id="IPR000847">
    <property type="entry name" value="LysR_HTH_N"/>
</dbReference>
<name>A0A157MVR8_9BORD</name>
<dbReference type="GO" id="GO:0003700">
    <property type="term" value="F:DNA-binding transcription factor activity"/>
    <property type="evidence" value="ECO:0007669"/>
    <property type="project" value="InterPro"/>
</dbReference>
<evidence type="ECO:0000256" key="3">
    <source>
        <dbReference type="ARBA" id="ARBA00023125"/>
    </source>
</evidence>
<dbReference type="RefSeq" id="WP_066410336.1">
    <property type="nucleotide sequence ID" value="NZ_FKBS01000013.1"/>
</dbReference>
<feature type="domain" description="HTH lysR-type" evidence="5">
    <location>
        <begin position="4"/>
        <end position="61"/>
    </location>
</feature>
<dbReference type="Gene3D" id="1.10.10.10">
    <property type="entry name" value="Winged helix-like DNA-binding domain superfamily/Winged helix DNA-binding domain"/>
    <property type="match status" value="1"/>
</dbReference>
<dbReference type="Proteomes" id="UP000077037">
    <property type="component" value="Unassembled WGS sequence"/>
</dbReference>
<dbReference type="PANTHER" id="PTHR30419">
    <property type="entry name" value="HTH-TYPE TRANSCRIPTIONAL REGULATOR YBHD"/>
    <property type="match status" value="1"/>
</dbReference>
<dbReference type="GO" id="GO:0003677">
    <property type="term" value="F:DNA binding"/>
    <property type="evidence" value="ECO:0007669"/>
    <property type="project" value="UniProtKB-KW"/>
</dbReference>
<dbReference type="EMBL" id="FKBS01000013">
    <property type="protein sequence ID" value="SAI13185.1"/>
    <property type="molecule type" value="Genomic_DNA"/>
</dbReference>
<reference evidence="6 7" key="1">
    <citation type="submission" date="2016-03" db="EMBL/GenBank/DDBJ databases">
        <authorList>
            <consortium name="Pathogen Informatics"/>
        </authorList>
    </citation>
    <scope>NUCLEOTIDE SEQUENCE [LARGE SCALE GENOMIC DNA]</scope>
    <source>
        <strain evidence="6 7">NCTC13364</strain>
    </source>
</reference>
<dbReference type="PANTHER" id="PTHR30419:SF8">
    <property type="entry name" value="NITROGEN ASSIMILATION TRANSCRIPTIONAL ACTIVATOR-RELATED"/>
    <property type="match status" value="1"/>
</dbReference>
<comment type="similarity">
    <text evidence="1">Belongs to the LysR transcriptional regulatory family.</text>
</comment>
<evidence type="ECO:0000313" key="6">
    <source>
        <dbReference type="EMBL" id="SAI13185.1"/>
    </source>
</evidence>
<dbReference type="Pfam" id="PF03466">
    <property type="entry name" value="LysR_substrate"/>
    <property type="match status" value="1"/>
</dbReference>
<evidence type="ECO:0000313" key="7">
    <source>
        <dbReference type="Proteomes" id="UP000077037"/>
    </source>
</evidence>
<dbReference type="Pfam" id="PF00126">
    <property type="entry name" value="HTH_1"/>
    <property type="match status" value="1"/>
</dbReference>
<dbReference type="SUPFAM" id="SSF46785">
    <property type="entry name" value="Winged helix' DNA-binding domain"/>
    <property type="match status" value="1"/>
</dbReference>
<dbReference type="InterPro" id="IPR036388">
    <property type="entry name" value="WH-like_DNA-bd_sf"/>
</dbReference>
<evidence type="ECO:0000259" key="5">
    <source>
        <dbReference type="PROSITE" id="PS50931"/>
    </source>
</evidence>
<keyword evidence="3" id="KW-0238">DNA-binding</keyword>
<evidence type="ECO:0000256" key="1">
    <source>
        <dbReference type="ARBA" id="ARBA00009437"/>
    </source>
</evidence>
<proteinExistence type="inferred from homology"/>
<dbReference type="AlphaFoldDB" id="A0A157MVR8"/>
<keyword evidence="2" id="KW-0805">Transcription regulation</keyword>
<dbReference type="OrthoDB" id="8594260at2"/>
<gene>
    <name evidence="6" type="primary">cmpR_4</name>
    <name evidence="6" type="ORF">SAMEA1982600_01454</name>
</gene>
<evidence type="ECO:0000256" key="4">
    <source>
        <dbReference type="ARBA" id="ARBA00023163"/>
    </source>
</evidence>
<dbReference type="InterPro" id="IPR036390">
    <property type="entry name" value="WH_DNA-bd_sf"/>
</dbReference>
<dbReference type="Gene3D" id="3.40.190.290">
    <property type="match status" value="1"/>
</dbReference>
<organism evidence="6 7">
    <name type="scientific">Bordetella ansorpii</name>
    <dbReference type="NCBI Taxonomy" id="288768"/>
    <lineage>
        <taxon>Bacteria</taxon>
        <taxon>Pseudomonadati</taxon>
        <taxon>Pseudomonadota</taxon>
        <taxon>Betaproteobacteria</taxon>
        <taxon>Burkholderiales</taxon>
        <taxon>Alcaligenaceae</taxon>
        <taxon>Bordetella</taxon>
    </lineage>
</organism>
<evidence type="ECO:0000256" key="2">
    <source>
        <dbReference type="ARBA" id="ARBA00023015"/>
    </source>
</evidence>
<accession>A0A157MVR8</accession>
<dbReference type="PROSITE" id="PS50931">
    <property type="entry name" value="HTH_LYSR"/>
    <property type="match status" value="1"/>
</dbReference>
<dbReference type="GO" id="GO:0005829">
    <property type="term" value="C:cytosol"/>
    <property type="evidence" value="ECO:0007669"/>
    <property type="project" value="TreeGrafter"/>
</dbReference>
<keyword evidence="4" id="KW-0804">Transcription</keyword>
<sequence>MQELNQARLRYMHEVIVCGSVRGAAEKLDMSASVISRQIQLLEQEVGLPLFERRARGLVPTEAAEMLEEFLRGYRAQHEHLQDRLQALRGMRRGHVDISLSEGMIEPLMTHVLGPYCLEFPNIRIGINTASVDEVVEMVRTDRAHIGLAFNPPSHPDVRIRARRHIPVGVLVRAGHPLARRRKGIAPAELLRYPLALMTAPYGLRRIVDMLEFSEKIHLSPALTTNSLGVLRQYALSGAGVVLMANLGGGPELANGDLVLVPIDHPLMRQAEMQLMVRLGRPLSTAAAELLLRIESRLPLFAKPQ</sequence>
<dbReference type="InterPro" id="IPR050950">
    <property type="entry name" value="HTH-type_LysR_regulators"/>
</dbReference>
<dbReference type="SUPFAM" id="SSF53850">
    <property type="entry name" value="Periplasmic binding protein-like II"/>
    <property type="match status" value="1"/>
</dbReference>
<protein>
    <submittedName>
        <fullName evidence="6">LysR family transcriptional regulator</fullName>
    </submittedName>
</protein>
<dbReference type="InterPro" id="IPR005119">
    <property type="entry name" value="LysR_subst-bd"/>
</dbReference>